<comment type="caution">
    <text evidence="2">The sequence shown here is derived from an EMBL/GenBank/DDBJ whole genome shotgun (WGS) entry which is preliminary data.</text>
</comment>
<evidence type="ECO:0000313" key="3">
    <source>
        <dbReference type="Proteomes" id="UP001139104"/>
    </source>
</evidence>
<dbReference type="Proteomes" id="UP001139104">
    <property type="component" value="Unassembled WGS sequence"/>
</dbReference>
<gene>
    <name evidence="2" type="ORF">K2U94_20175</name>
</gene>
<feature type="compositionally biased region" description="Basic and acidic residues" evidence="1">
    <location>
        <begin position="168"/>
        <end position="183"/>
    </location>
</feature>
<evidence type="ECO:0000256" key="1">
    <source>
        <dbReference type="SAM" id="MobiDB-lite"/>
    </source>
</evidence>
<organism evidence="2 3">
    <name type="scientific">Candidatus Rhodoblastus alkanivorans</name>
    <dbReference type="NCBI Taxonomy" id="2954117"/>
    <lineage>
        <taxon>Bacteria</taxon>
        <taxon>Pseudomonadati</taxon>
        <taxon>Pseudomonadota</taxon>
        <taxon>Alphaproteobacteria</taxon>
        <taxon>Hyphomicrobiales</taxon>
        <taxon>Rhodoblastaceae</taxon>
        <taxon>Rhodoblastus</taxon>
    </lineage>
</organism>
<reference evidence="2" key="1">
    <citation type="journal article" date="2022" name="ISME J.">
        <title>Identification of active gaseous-alkane degraders at natural gas seeps.</title>
        <authorList>
            <person name="Farhan Ul Haque M."/>
            <person name="Hernandez M."/>
            <person name="Crombie A.T."/>
            <person name="Murrell J.C."/>
        </authorList>
    </citation>
    <scope>NUCLEOTIDE SEQUENCE</scope>
    <source>
        <strain evidence="2">PC2</strain>
    </source>
</reference>
<accession>A0ABS9ZBF2</accession>
<keyword evidence="3" id="KW-1185">Reference proteome</keyword>
<feature type="region of interest" description="Disordered" evidence="1">
    <location>
        <begin position="211"/>
        <end position="241"/>
    </location>
</feature>
<name>A0ABS9ZBF2_9HYPH</name>
<feature type="region of interest" description="Disordered" evidence="1">
    <location>
        <begin position="160"/>
        <end position="183"/>
    </location>
</feature>
<feature type="compositionally biased region" description="Polar residues" evidence="1">
    <location>
        <begin position="223"/>
        <end position="232"/>
    </location>
</feature>
<sequence>MFGSLAAAFNGAQAERERTPVRRQSRAAGKCEGVFWRRTSRQDVQKILLAVKRYELAGRQPGSRSGPLGAVAIELVELFANMVDFRTGRLEPSIETLMRHLKRSRDAIVRALKALRAHGFLDWLRRYVPTGNEGVGPQVQQTSNAYRLSLPARAQQLLGRLGMAPPPPDDHSHAQEQHAEEIKAHQDSLPLDELPLFTIGDNPLGRALANLGKAMKQRESARQTESPSNFLSKSEKEIGHR</sequence>
<proteinExistence type="predicted"/>
<evidence type="ECO:0000313" key="2">
    <source>
        <dbReference type="EMBL" id="MCI4685045.1"/>
    </source>
</evidence>
<protein>
    <submittedName>
        <fullName evidence="2">Helix-turn-helix domain-containing protein</fullName>
    </submittedName>
</protein>
<dbReference type="EMBL" id="JAIVFP010000003">
    <property type="protein sequence ID" value="MCI4685045.1"/>
    <property type="molecule type" value="Genomic_DNA"/>
</dbReference>